<dbReference type="EMBL" id="UINC01113561">
    <property type="protein sequence ID" value="SVC83254.1"/>
    <property type="molecule type" value="Genomic_DNA"/>
</dbReference>
<comment type="similarity">
    <text evidence="2">Belongs to the PNP/MTAP phosphorylase family.</text>
</comment>
<sequence>VYGYDDLVDRVEIIRQRIHGKTIIGLAGPDGITPDAIGYANLKDTWAPFSGIHEQHGLAVLMLPGVTHTVDPQRIAAIRLIKLLGGRFLIVVGYCTALRARIPERSVVLIADHVNLTGKNPLVGSNDDRIGPRFSSMTEPYDLRLLDRAERSALE</sequence>
<evidence type="ECO:0000256" key="4">
    <source>
        <dbReference type="ARBA" id="ARBA00022676"/>
    </source>
</evidence>
<reference evidence="8" key="1">
    <citation type="submission" date="2018-05" db="EMBL/GenBank/DDBJ databases">
        <authorList>
            <person name="Lanie J.A."/>
            <person name="Ng W.-L."/>
            <person name="Kazmierczak K.M."/>
            <person name="Andrzejewski T.M."/>
            <person name="Davidsen T.M."/>
            <person name="Wayne K.J."/>
            <person name="Tettelin H."/>
            <person name="Glass J.I."/>
            <person name="Rusch D."/>
            <person name="Podicherti R."/>
            <person name="Tsui H.-C.T."/>
            <person name="Winkler M.E."/>
        </authorList>
    </citation>
    <scope>NUCLEOTIDE SEQUENCE</scope>
</reference>
<dbReference type="AlphaFoldDB" id="A0A382QCG8"/>
<dbReference type="Pfam" id="PF01048">
    <property type="entry name" value="PNP_UDP_1"/>
    <property type="match status" value="1"/>
</dbReference>
<gene>
    <name evidence="8" type="ORF">METZ01_LOCUS336108</name>
</gene>
<dbReference type="EC" id="2.4.2.1" evidence="3"/>
<dbReference type="PANTHER" id="PTHR11904">
    <property type="entry name" value="METHYLTHIOADENOSINE/PURINE NUCLEOSIDE PHOSPHORYLASE"/>
    <property type="match status" value="1"/>
</dbReference>
<feature type="non-terminal residue" evidence="8">
    <location>
        <position position="1"/>
    </location>
</feature>
<dbReference type="InterPro" id="IPR011268">
    <property type="entry name" value="Purine_phosphorylase"/>
</dbReference>
<dbReference type="Gene3D" id="3.40.50.1580">
    <property type="entry name" value="Nucleoside phosphorylase domain"/>
    <property type="match status" value="1"/>
</dbReference>
<organism evidence="8">
    <name type="scientific">marine metagenome</name>
    <dbReference type="NCBI Taxonomy" id="408172"/>
    <lineage>
        <taxon>unclassified sequences</taxon>
        <taxon>metagenomes</taxon>
        <taxon>ecological metagenomes</taxon>
    </lineage>
</organism>
<proteinExistence type="inferred from homology"/>
<evidence type="ECO:0000256" key="5">
    <source>
        <dbReference type="ARBA" id="ARBA00022679"/>
    </source>
</evidence>
<dbReference type="GO" id="GO:0009116">
    <property type="term" value="P:nucleoside metabolic process"/>
    <property type="evidence" value="ECO:0007669"/>
    <property type="project" value="InterPro"/>
</dbReference>
<dbReference type="InterPro" id="IPR035994">
    <property type="entry name" value="Nucleoside_phosphorylase_sf"/>
</dbReference>
<accession>A0A382QCG8</accession>
<dbReference type="PANTHER" id="PTHR11904:SF9">
    <property type="entry name" value="PURINE NUCLEOSIDE PHOSPHORYLASE-RELATED"/>
    <property type="match status" value="1"/>
</dbReference>
<dbReference type="GO" id="GO:0005737">
    <property type="term" value="C:cytoplasm"/>
    <property type="evidence" value="ECO:0007669"/>
    <property type="project" value="TreeGrafter"/>
</dbReference>
<comment type="pathway">
    <text evidence="1">Purine metabolism; purine nucleoside salvage.</text>
</comment>
<protein>
    <recommendedName>
        <fullName evidence="3">purine-nucleoside phosphorylase</fullName>
        <ecNumber evidence="3">2.4.2.1</ecNumber>
    </recommendedName>
    <alternativeName>
        <fullName evidence="6">Inosine-guanosine phosphorylase</fullName>
    </alternativeName>
</protein>
<keyword evidence="5" id="KW-0808">Transferase</keyword>
<evidence type="ECO:0000256" key="1">
    <source>
        <dbReference type="ARBA" id="ARBA00005058"/>
    </source>
</evidence>
<keyword evidence="4" id="KW-0328">Glycosyltransferase</keyword>
<evidence type="ECO:0000256" key="6">
    <source>
        <dbReference type="ARBA" id="ARBA00031036"/>
    </source>
</evidence>
<feature type="domain" description="Nucleoside phosphorylase" evidence="7">
    <location>
        <begin position="72"/>
        <end position="153"/>
    </location>
</feature>
<dbReference type="GO" id="GO:0004731">
    <property type="term" value="F:purine-nucleoside phosphorylase activity"/>
    <property type="evidence" value="ECO:0007669"/>
    <property type="project" value="UniProtKB-EC"/>
</dbReference>
<evidence type="ECO:0000256" key="3">
    <source>
        <dbReference type="ARBA" id="ARBA00011886"/>
    </source>
</evidence>
<name>A0A382QCG8_9ZZZZ</name>
<evidence type="ECO:0000256" key="2">
    <source>
        <dbReference type="ARBA" id="ARBA00006751"/>
    </source>
</evidence>
<dbReference type="SUPFAM" id="SSF53167">
    <property type="entry name" value="Purine and uridine phosphorylases"/>
    <property type="match status" value="1"/>
</dbReference>
<feature type="non-terminal residue" evidence="8">
    <location>
        <position position="155"/>
    </location>
</feature>
<dbReference type="InterPro" id="IPR000845">
    <property type="entry name" value="Nucleoside_phosphorylase_d"/>
</dbReference>
<evidence type="ECO:0000313" key="8">
    <source>
        <dbReference type="EMBL" id="SVC83254.1"/>
    </source>
</evidence>
<evidence type="ECO:0000259" key="7">
    <source>
        <dbReference type="Pfam" id="PF01048"/>
    </source>
</evidence>